<dbReference type="GO" id="GO:0032012">
    <property type="term" value="P:regulation of ARF protein signal transduction"/>
    <property type="evidence" value="ECO:0007669"/>
    <property type="project" value="InterPro"/>
</dbReference>
<dbReference type="SMART" id="SM00555">
    <property type="entry name" value="GIT"/>
    <property type="match status" value="2"/>
</dbReference>
<evidence type="ECO:0000256" key="10">
    <source>
        <dbReference type="SAM" id="Coils"/>
    </source>
</evidence>
<dbReference type="SMART" id="SM00248">
    <property type="entry name" value="ANK"/>
    <property type="match status" value="3"/>
</dbReference>
<dbReference type="GO" id="GO:0007420">
    <property type="term" value="P:brain development"/>
    <property type="evidence" value="ECO:0007669"/>
    <property type="project" value="InterPro"/>
</dbReference>
<dbReference type="InterPro" id="IPR047161">
    <property type="entry name" value="GIT-like"/>
</dbReference>
<sequence length="732" mass="81574">KSVRIMKDPYYTLSAQFIYHNCDLVVFCSRSEPRWASVNRGVLICDECCSVHRSLGRHSSQVRHLTHTPWPPTQLQMVQTLYNNGANSIWEHSLLDPASVTSGKRKANPQDKLHPNKSEFIRAKYQMLVFVHRIPCREDDSSTAKDLSKQLHSSVRTGNLETCLRLLTLGAQANFFHPEKGSTPLHVAAKAGQVSQVELLTVYGADPGAPDSRGKTPIDCAREAGHNDLADRLVEIQYELTDRLAFYLCGRKPDHKSGQHFIVPQMADSSADLSELAKAAKKKLQSLSNHLFEELAMDVYDEVDRRETDAVWLATQNHSTLVTETTVVPFLPVNPEYSSTRNQGRQKLARFNAHEFATLVIDILSEAKRRCLLVTFFKNPPDTRNVAVRHCSDSQDNDQPDYDSVASDEDTDQELPSSKGDRTKSLDSDLSDGPITMQEYLEVKTALSASEAKIQQLMKANNSLSDELRLMQKKVTTNIYQIPSGTDYPDPSSPSALKRRQSARASRPMSMYETGSGLKPYLPKGETPYSEEGIPTLQSFPTHVSKTCSLLSFASKLEKQSSMPESDYDNTFNDSEMDDSGGRLRSSGWLGEGSSIPELDDLEMDSDPTLPSTEDVIRKTEQITKNIQELLRAAQENKHDSFIPCSERIHVAVTEMAALFPKKPRSETVRGSLRLLTSSACRLQGECRKAVPSEGCPGPDMQLVTQQVIQCAYDIAKAAKQLVTITTKENTN</sequence>
<organism evidence="13 14">
    <name type="scientific">Astatotilapia calliptera</name>
    <name type="common">Eastern happy</name>
    <name type="synonym">Chromis callipterus</name>
    <dbReference type="NCBI Taxonomy" id="8154"/>
    <lineage>
        <taxon>Eukaryota</taxon>
        <taxon>Metazoa</taxon>
        <taxon>Chordata</taxon>
        <taxon>Craniata</taxon>
        <taxon>Vertebrata</taxon>
        <taxon>Euteleostomi</taxon>
        <taxon>Actinopterygii</taxon>
        <taxon>Neopterygii</taxon>
        <taxon>Teleostei</taxon>
        <taxon>Neoteleostei</taxon>
        <taxon>Acanthomorphata</taxon>
        <taxon>Ovalentaria</taxon>
        <taxon>Cichlomorphae</taxon>
        <taxon>Cichliformes</taxon>
        <taxon>Cichlidae</taxon>
        <taxon>African cichlids</taxon>
        <taxon>Pseudocrenilabrinae</taxon>
        <taxon>Haplochromini</taxon>
        <taxon>Astatotilapia</taxon>
    </lineage>
</organism>
<evidence type="ECO:0000256" key="8">
    <source>
        <dbReference type="PROSITE-ProRule" id="PRU00023"/>
    </source>
</evidence>
<feature type="domain" description="Arf-GAP" evidence="12">
    <location>
        <begin position="28"/>
        <end position="141"/>
    </location>
</feature>
<evidence type="ECO:0000256" key="1">
    <source>
        <dbReference type="ARBA" id="ARBA00022468"/>
    </source>
</evidence>
<dbReference type="Pfam" id="PF16559">
    <property type="entry name" value="GIT_CC"/>
    <property type="match status" value="1"/>
</dbReference>
<evidence type="ECO:0000256" key="6">
    <source>
        <dbReference type="ARBA" id="ARBA00023043"/>
    </source>
</evidence>
<dbReference type="InterPro" id="IPR002110">
    <property type="entry name" value="Ankyrin_rpt"/>
</dbReference>
<feature type="compositionally biased region" description="Acidic residues" evidence="11">
    <location>
        <begin position="395"/>
        <end position="413"/>
    </location>
</feature>
<dbReference type="Gene3D" id="1.20.5.170">
    <property type="match status" value="1"/>
</dbReference>
<keyword evidence="7 10" id="KW-0175">Coiled coil</keyword>
<reference evidence="13" key="3">
    <citation type="submission" date="2025-08" db="UniProtKB">
        <authorList>
            <consortium name="Ensembl"/>
        </authorList>
    </citation>
    <scope>IDENTIFICATION</scope>
</reference>
<evidence type="ECO:0000256" key="9">
    <source>
        <dbReference type="PROSITE-ProRule" id="PRU00288"/>
    </source>
</evidence>
<reference evidence="13" key="4">
    <citation type="submission" date="2025-09" db="UniProtKB">
        <authorList>
            <consortium name="Ensembl"/>
        </authorList>
    </citation>
    <scope>IDENTIFICATION</scope>
</reference>
<dbReference type="Ensembl" id="ENSACLT00000047817.1">
    <property type="protein sequence ID" value="ENSACLP00000076377.1"/>
    <property type="gene ID" value="ENSACLG00000026515.2"/>
</dbReference>
<dbReference type="GO" id="GO:0005096">
    <property type="term" value="F:GTPase activator activity"/>
    <property type="evidence" value="ECO:0007669"/>
    <property type="project" value="UniProtKB-KW"/>
</dbReference>
<dbReference type="FunFam" id="1.25.40.20:FF:000013">
    <property type="entry name" value="ARF GTPase-activating protein GIT1 isoform 1"/>
    <property type="match status" value="1"/>
</dbReference>
<dbReference type="InterPro" id="IPR001164">
    <property type="entry name" value="ArfGAP_dom"/>
</dbReference>
<dbReference type="Pfam" id="PF12205">
    <property type="entry name" value="GIT1_C"/>
    <property type="match status" value="1"/>
</dbReference>
<keyword evidence="3" id="KW-0677">Repeat</keyword>
<keyword evidence="6 8" id="KW-0040">ANK repeat</keyword>
<dbReference type="FunFam" id="1.20.120.330:FF:000002">
    <property type="entry name" value="ARF GTPase-activating protein GIT2 isoform 1"/>
    <property type="match status" value="1"/>
</dbReference>
<dbReference type="AlphaFoldDB" id="A0AAX7V5Q3"/>
<evidence type="ECO:0000256" key="4">
    <source>
        <dbReference type="ARBA" id="ARBA00022771"/>
    </source>
</evidence>
<feature type="coiled-coil region" evidence="10">
    <location>
        <begin position="447"/>
        <end position="474"/>
    </location>
</feature>
<evidence type="ECO:0000256" key="11">
    <source>
        <dbReference type="SAM" id="MobiDB-lite"/>
    </source>
</evidence>
<feature type="compositionally biased region" description="Polar residues" evidence="11">
    <location>
        <begin position="560"/>
        <end position="574"/>
    </location>
</feature>
<dbReference type="PROSITE" id="PS50115">
    <property type="entry name" value="ARFGAP"/>
    <property type="match status" value="1"/>
</dbReference>
<evidence type="ECO:0000256" key="3">
    <source>
        <dbReference type="ARBA" id="ARBA00022737"/>
    </source>
</evidence>
<dbReference type="InterPro" id="IPR037278">
    <property type="entry name" value="ARFGAP/RecO"/>
</dbReference>
<dbReference type="PROSITE" id="PS50297">
    <property type="entry name" value="ANK_REP_REGION"/>
    <property type="match status" value="1"/>
</dbReference>
<dbReference type="SUPFAM" id="SSF57863">
    <property type="entry name" value="ArfGap/RecO-like zinc finger"/>
    <property type="match status" value="1"/>
</dbReference>
<dbReference type="Gene3D" id="1.20.120.330">
    <property type="entry name" value="Nucleotidyltransferases domain 2"/>
    <property type="match status" value="1"/>
</dbReference>
<evidence type="ECO:0000313" key="14">
    <source>
        <dbReference type="Proteomes" id="UP000265100"/>
    </source>
</evidence>
<feature type="region of interest" description="Disordered" evidence="11">
    <location>
        <begin position="481"/>
        <end position="522"/>
    </location>
</feature>
<accession>A0AAX7V5Q3</accession>
<keyword evidence="1" id="KW-0343">GTPase activation</keyword>
<dbReference type="InterPro" id="IPR032352">
    <property type="entry name" value="GIT1/2_CC"/>
</dbReference>
<dbReference type="SUPFAM" id="SSF48403">
    <property type="entry name" value="Ankyrin repeat"/>
    <property type="match status" value="1"/>
</dbReference>
<dbReference type="SMART" id="SM00105">
    <property type="entry name" value="ArfGap"/>
    <property type="match status" value="1"/>
</dbReference>
<proteinExistence type="predicted"/>
<name>A0AAX7V5Q3_ASTCA</name>
<dbReference type="GeneTree" id="ENSGT00940000156383"/>
<dbReference type="GO" id="GO:0031267">
    <property type="term" value="F:small GTPase binding"/>
    <property type="evidence" value="ECO:0007669"/>
    <property type="project" value="TreeGrafter"/>
</dbReference>
<dbReference type="Proteomes" id="UP000265100">
    <property type="component" value="Chromosome 12"/>
</dbReference>
<dbReference type="Gene3D" id="1.25.40.20">
    <property type="entry name" value="Ankyrin repeat-containing domain"/>
    <property type="match status" value="1"/>
</dbReference>
<gene>
    <name evidence="13" type="primary">GIT2</name>
</gene>
<reference evidence="14" key="2">
    <citation type="submission" date="2023-03" db="EMBL/GenBank/DDBJ databases">
        <authorList>
            <consortium name="Wellcome Sanger Institute Data Sharing"/>
        </authorList>
    </citation>
    <scope>NUCLEOTIDE SEQUENCE [LARGE SCALE GENOMIC DNA]</scope>
</reference>
<dbReference type="Pfam" id="PF12796">
    <property type="entry name" value="Ank_2"/>
    <property type="match status" value="1"/>
</dbReference>
<dbReference type="GO" id="GO:0036465">
    <property type="term" value="P:synaptic vesicle recycling"/>
    <property type="evidence" value="ECO:0007669"/>
    <property type="project" value="TreeGrafter"/>
</dbReference>
<evidence type="ECO:0000256" key="2">
    <source>
        <dbReference type="ARBA" id="ARBA00022723"/>
    </source>
</evidence>
<dbReference type="InterPro" id="IPR036770">
    <property type="entry name" value="Ankyrin_rpt-contain_sf"/>
</dbReference>
<feature type="repeat" description="ANK" evidence="8">
    <location>
        <begin position="180"/>
        <end position="212"/>
    </location>
</feature>
<keyword evidence="5" id="KW-0862">Zinc</keyword>
<dbReference type="PANTHER" id="PTHR46097">
    <property type="entry name" value="G PROTEIN-COUPLED RECEPTOR KINASE INTERACTING ARFGAP"/>
    <property type="match status" value="1"/>
</dbReference>
<dbReference type="FunFam" id="1.10.220.150:FF:000003">
    <property type="entry name" value="ARF GTPase-activating protein GIT2 isoform 1"/>
    <property type="match status" value="1"/>
</dbReference>
<dbReference type="InterPro" id="IPR038508">
    <property type="entry name" value="ArfGAP_dom_sf"/>
</dbReference>
<reference evidence="13 14" key="1">
    <citation type="submission" date="2018-05" db="EMBL/GenBank/DDBJ databases">
        <authorList>
            <person name="Datahose"/>
        </authorList>
    </citation>
    <scope>NUCLEOTIDE SEQUENCE</scope>
</reference>
<evidence type="ECO:0000256" key="7">
    <source>
        <dbReference type="ARBA" id="ARBA00023054"/>
    </source>
</evidence>
<dbReference type="Gene3D" id="1.10.220.150">
    <property type="entry name" value="Arf GTPase activating protein"/>
    <property type="match status" value="1"/>
</dbReference>
<dbReference type="GO" id="GO:0098793">
    <property type="term" value="C:presynapse"/>
    <property type="evidence" value="ECO:0007669"/>
    <property type="project" value="GOC"/>
</dbReference>
<protein>
    <recommendedName>
        <fullName evidence="12">Arf-GAP domain-containing protein</fullName>
    </recommendedName>
</protein>
<dbReference type="PRINTS" id="PR00405">
    <property type="entry name" value="REVINTRACTNG"/>
</dbReference>
<dbReference type="Pfam" id="PF01412">
    <property type="entry name" value="ArfGap"/>
    <property type="match status" value="1"/>
</dbReference>
<dbReference type="PANTHER" id="PTHR46097:SF4">
    <property type="entry name" value="ARF GTPASE-ACTIVATING PROTEIN GIT2"/>
    <property type="match status" value="1"/>
</dbReference>
<feature type="region of interest" description="Disordered" evidence="11">
    <location>
        <begin position="390"/>
        <end position="433"/>
    </location>
</feature>
<evidence type="ECO:0000256" key="5">
    <source>
        <dbReference type="ARBA" id="ARBA00022833"/>
    </source>
</evidence>
<evidence type="ECO:0000259" key="12">
    <source>
        <dbReference type="PROSITE" id="PS50115"/>
    </source>
</evidence>
<keyword evidence="2" id="KW-0479">Metal-binding</keyword>
<evidence type="ECO:0000313" key="13">
    <source>
        <dbReference type="Ensembl" id="ENSACLP00000076377.1"/>
    </source>
</evidence>
<dbReference type="InterPro" id="IPR022018">
    <property type="entry name" value="GIT1_C"/>
</dbReference>
<dbReference type="GO" id="GO:0008270">
    <property type="term" value="F:zinc ion binding"/>
    <property type="evidence" value="ECO:0007669"/>
    <property type="project" value="UniProtKB-KW"/>
</dbReference>
<keyword evidence="4 9" id="KW-0863">Zinc-finger</keyword>
<keyword evidence="14" id="KW-1185">Reference proteome</keyword>
<dbReference type="Pfam" id="PF08518">
    <property type="entry name" value="GIT_SHD"/>
    <property type="match status" value="2"/>
</dbReference>
<feature type="compositionally biased region" description="Low complexity" evidence="11">
    <location>
        <begin position="583"/>
        <end position="595"/>
    </location>
</feature>
<dbReference type="GO" id="GO:0008277">
    <property type="term" value="P:regulation of G protein-coupled receptor signaling pathway"/>
    <property type="evidence" value="ECO:0007669"/>
    <property type="project" value="TreeGrafter"/>
</dbReference>
<feature type="region of interest" description="Disordered" evidence="11">
    <location>
        <begin position="559"/>
        <end position="617"/>
    </location>
</feature>
<dbReference type="InterPro" id="IPR013724">
    <property type="entry name" value="GIT_SHD"/>
</dbReference>
<dbReference type="PROSITE" id="PS50088">
    <property type="entry name" value="ANK_REPEAT"/>
    <property type="match status" value="1"/>
</dbReference>